<proteinExistence type="predicted"/>
<dbReference type="AlphaFoldDB" id="A0A4S8HEL0"/>
<evidence type="ECO:0000313" key="2">
    <source>
        <dbReference type="Proteomes" id="UP000306918"/>
    </source>
</evidence>
<name>A0A4S8HEL0_9BACT</name>
<dbReference type="EMBL" id="STFF01000009">
    <property type="protein sequence ID" value="THU33500.1"/>
    <property type="molecule type" value="Genomic_DNA"/>
</dbReference>
<dbReference type="Proteomes" id="UP000306918">
    <property type="component" value="Unassembled WGS sequence"/>
</dbReference>
<dbReference type="RefSeq" id="WP_136579988.1">
    <property type="nucleotide sequence ID" value="NZ_STFF01000009.1"/>
</dbReference>
<dbReference type="OrthoDB" id="9805336at2"/>
<sequence>MESHFNKGKFILLAFLLLLVYLHGYTQNYYAIQGSNYAGSLGIGNNPASIVNTPYKWDLDILSVQVKNATNGVVIENYSLLSDPGKSQYRFREGDYRRFAYTDFNINLLNARYALNRRQAIGAGINLRSYAQLSTGPINFIDTLKTTRDFLDLGNYNRKLYGDFVHSSWLEFFVTWAQTIWDRADRRLNAGITAKISRGLSGAYINVLNGSTTQTVHGNSYAYTMQDVYAEYGYSHNYDTWQKGRSRNQNVRDFLNYSRAGLSLDLGVEYLIKPGVVSSVFDEDDYYDYDWKIGLSLLDIGFNQFQYGRNSRIVTGFQDNIIDTVLDVRFTDISNLQEFNDRLEGIAGNIQQPNGPFKVVNPARLVLNVDRYLFGAWYVNGNASLNLSSLSGSQWRLTELNMLTITPRWETKLWGFYLPVQFNTKEQFWVGGAFKIGPLLLGVHNWANVFAKNKMQNGGGYIALVIRPGKSTTNRLDKRLDCPKVGTKFSKNRLGQKLSCPPN</sequence>
<keyword evidence="2" id="KW-1185">Reference proteome</keyword>
<comment type="caution">
    <text evidence="1">The sequence shown here is derived from an EMBL/GenBank/DDBJ whole genome shotgun (WGS) entry which is preliminary data.</text>
</comment>
<accession>A0A4S8HEL0</accession>
<reference evidence="1 2" key="1">
    <citation type="submission" date="2019-04" db="EMBL/GenBank/DDBJ databases">
        <title>Niastella caeni sp. nov., isolated from activated sludge.</title>
        <authorList>
            <person name="Sheng M."/>
        </authorList>
    </citation>
    <scope>NUCLEOTIDE SEQUENCE [LARGE SCALE GENOMIC DNA]</scope>
    <source>
        <strain evidence="1 2">HX-2-15</strain>
    </source>
</reference>
<protein>
    <submittedName>
        <fullName evidence="1">Uncharacterized protein</fullName>
    </submittedName>
</protein>
<gene>
    <name evidence="1" type="ORF">FAM09_25465</name>
</gene>
<evidence type="ECO:0000313" key="1">
    <source>
        <dbReference type="EMBL" id="THU33500.1"/>
    </source>
</evidence>
<organism evidence="1 2">
    <name type="scientific">Niastella caeni</name>
    <dbReference type="NCBI Taxonomy" id="2569763"/>
    <lineage>
        <taxon>Bacteria</taxon>
        <taxon>Pseudomonadati</taxon>
        <taxon>Bacteroidota</taxon>
        <taxon>Chitinophagia</taxon>
        <taxon>Chitinophagales</taxon>
        <taxon>Chitinophagaceae</taxon>
        <taxon>Niastella</taxon>
    </lineage>
</organism>